<dbReference type="InterPro" id="IPR039959">
    <property type="entry name" value="Fimbrin/Plastin"/>
</dbReference>
<keyword evidence="3" id="KW-0106">Calcium</keyword>
<dbReference type="SUPFAM" id="SSF54373">
    <property type="entry name" value="FAD-linked reductases, C-terminal domain"/>
    <property type="match status" value="1"/>
</dbReference>
<dbReference type="EMBL" id="KL367499">
    <property type="protein sequence ID" value="KFD69016.1"/>
    <property type="molecule type" value="Genomic_DNA"/>
</dbReference>
<dbReference type="GO" id="GO:0005884">
    <property type="term" value="C:actin filament"/>
    <property type="evidence" value="ECO:0007669"/>
    <property type="project" value="TreeGrafter"/>
</dbReference>
<dbReference type="FunFam" id="1.10.418.10:FF:000066">
    <property type="entry name" value="plastin-1 isoform X2"/>
    <property type="match status" value="1"/>
</dbReference>
<evidence type="ECO:0000259" key="6">
    <source>
        <dbReference type="PROSITE" id="PS50021"/>
    </source>
</evidence>
<dbReference type="SUPFAM" id="SSF47576">
    <property type="entry name" value="Calponin-homology domain, CH-domain"/>
    <property type="match status" value="1"/>
</dbReference>
<dbReference type="GO" id="GO:0005509">
    <property type="term" value="F:calcium ion binding"/>
    <property type="evidence" value="ECO:0007669"/>
    <property type="project" value="InterPro"/>
</dbReference>
<dbReference type="Gene3D" id="3.30.560.10">
    <property type="entry name" value="Glucose Oxidase, domain 3"/>
    <property type="match status" value="1"/>
</dbReference>
<dbReference type="GO" id="GO:0005737">
    <property type="term" value="C:cytoplasm"/>
    <property type="evidence" value="ECO:0007669"/>
    <property type="project" value="UniProtKB-ARBA"/>
</dbReference>
<dbReference type="PROSITE" id="PS50222">
    <property type="entry name" value="EF_HAND_2"/>
    <property type="match status" value="1"/>
</dbReference>
<feature type="domain" description="Calponin-homology (CH)" evidence="6">
    <location>
        <begin position="335"/>
        <end position="451"/>
    </location>
</feature>
<dbReference type="InterPro" id="IPR036188">
    <property type="entry name" value="FAD/NAD-bd_sf"/>
</dbReference>
<dbReference type="InterPro" id="IPR000172">
    <property type="entry name" value="GMC_OxRdtase_N"/>
</dbReference>
<sequence>STPHYCALSNPSPTQRELRRDNSWIPQAATSPAHTHLLPYLSARHEPVNQPHAVPSTGHFRAHRVGQDSSTPTTSHYLFPLPYSTWGDITAVYAPHPVSTGQCSLPVSLSSVQCPSSTVQCALTIIRCPVSTVPCTHTGHTTYDTRHATCDTRHATHDMRQAHIVVVRRAPSIGRQAAAVADVSSGTPAFERRRNKKKFHSQLTSIPAMIDGQDRRLSIGLGLSQEQIVELSNSFETIDINGDGVIQLSELQRAFETVGIKLPSYQVRDLIREHFPDYGNNAALSLPEFAQLFAQLKEAADPKFKERIQKPENVQVLSGLSEASQEQGIYHSVRSEEQVAFSDWINSNLGADEDLRQLLPLKPSGVDLYEKVVDGLIICKLINLAVPETIDERAINRKNLNTYTRRENLTLAVNSARAIGCNIVNIDADDLAKGKPHLVLGLLWQIIRIGLFNQIDLVHVPGLFRLLNEGENISDLQRLSPEQILIRWVNYHLRQADVPHRLNNFTTDVQDSTIYTYLLKQIAPPERNVTLNPLNYHGDNIRRAEEMLKEADKLECRAFVTAADVANGVYKLNLAFVANLFNIWPGLKPPGAEEMEDIEVEEESREEKTYRNWMNSVGVQPTVHWLYSDLCNGLIIFQLYDIIKPGTVDWKRVVTKFTKMQSMMSQIQNCNYAVELGKKVRFSLVGIQGKDIYDGNKTLTLALVWQLMRAYTLAVLANCAQSGTLATDREILNWANETLQRSGKQSSIGSFQDQRVSDAKVVIDLIDAIQPGIINYELVKPGATTEEKMDNAKYAISMARKIGAKVYALPEDIVECKPKMVMTVFACLMARDYMPNMAAQPVPDGTLREHHRKRVTMLTTLLTLASLYSSKLSQYPHEMFPGITKNVQRKLDDIFSAPFDFVIVGSGYSGSLLARRLAASGCQRILVLEAGGPPDFDTAVPFVDLGNTSSVEWKYLTTSQKRAALEMVDHKVHLRVAKVLGGNSVLGSSAYVPCNPDDFRRWAHATGAKGWADMDRYLFKLSATEDSKMMKTILSNRDLMNVIFKENNIQALEPLKLLWLHAGRSGNHSIVEAEKDIFQKGGFFVPRTLSYRGTKLNPAAVYLGKERPNLVVICHAEAVQLQLFQKHGSYAVNALKVRDLLSGNVYNVGVRKEIILAAGAIGTAKLLIQSGYGPSDHLKQLHVPIRKNLPVGVRMYDRVSVRLPLKISNLAMKALLGHIDSKSTLLEYLTEGKGLLANTSTIGVAMVDLDKSGSPDIMLELKPAALTGIKRMMDDENFRAEVEKMLDPAGDLQNTVFLEIVVTLLHPMSQGTMWLWRQTEKEFVPRMNPSYLTDTRDVRKLARGKEYTRIIIASGQVYVNFVGVKFVEKLTDTPVMKEAGATLLYPNIPSCPTVKWPASEAYIDCLVRHMATTGEHLTSTAPIGSVVDDNLKLKRVRGVRIVDESVFPTTATGGMGATLLALSNRAADLIRSEHDTRC</sequence>
<accession>A0A085NHS0</accession>
<dbReference type="CDD" id="cd21298">
    <property type="entry name" value="CH_PLS_rpt3"/>
    <property type="match status" value="1"/>
</dbReference>
<dbReference type="SUPFAM" id="SSF51905">
    <property type="entry name" value="FAD/NAD(P)-binding domain"/>
    <property type="match status" value="1"/>
</dbReference>
<dbReference type="GO" id="GO:0051017">
    <property type="term" value="P:actin filament bundle assembly"/>
    <property type="evidence" value="ECO:0007669"/>
    <property type="project" value="InterPro"/>
</dbReference>
<evidence type="ECO:0000256" key="1">
    <source>
        <dbReference type="ARBA" id="ARBA00022723"/>
    </source>
</evidence>
<dbReference type="SUPFAM" id="SSF47473">
    <property type="entry name" value="EF-hand"/>
    <property type="match status" value="1"/>
</dbReference>
<feature type="non-terminal residue" evidence="8">
    <location>
        <position position="1"/>
    </location>
</feature>
<dbReference type="InterPro" id="IPR002048">
    <property type="entry name" value="EF_hand_dom"/>
</dbReference>
<organism evidence="8">
    <name type="scientific">Trichuris suis</name>
    <name type="common">pig whipworm</name>
    <dbReference type="NCBI Taxonomy" id="68888"/>
    <lineage>
        <taxon>Eukaryota</taxon>
        <taxon>Metazoa</taxon>
        <taxon>Ecdysozoa</taxon>
        <taxon>Nematoda</taxon>
        <taxon>Enoplea</taxon>
        <taxon>Dorylaimia</taxon>
        <taxon>Trichinellida</taxon>
        <taxon>Trichuridae</taxon>
        <taxon>Trichuris</taxon>
    </lineage>
</organism>
<feature type="domain" description="EF-hand" evidence="7">
    <location>
        <begin position="226"/>
        <end position="261"/>
    </location>
</feature>
<keyword evidence="5" id="KW-0009">Actin-binding</keyword>
<dbReference type="CDD" id="cd21301">
    <property type="entry name" value="CH_PLS_rpt4"/>
    <property type="match status" value="1"/>
</dbReference>
<dbReference type="InterPro" id="IPR001589">
    <property type="entry name" value="Actinin_actin-bd_CS"/>
</dbReference>
<dbReference type="InterPro" id="IPR018247">
    <property type="entry name" value="EF_Hand_1_Ca_BS"/>
</dbReference>
<dbReference type="InterPro" id="IPR007867">
    <property type="entry name" value="GMC_OxRtase_C"/>
</dbReference>
<dbReference type="Pfam" id="PF00732">
    <property type="entry name" value="GMC_oxred_N"/>
    <property type="match status" value="1"/>
</dbReference>
<feature type="domain" description="Calponin-homology (CH)" evidence="6">
    <location>
        <begin position="725"/>
        <end position="833"/>
    </location>
</feature>
<keyword evidence="1" id="KW-0479">Metal-binding</keyword>
<dbReference type="Proteomes" id="UP000030758">
    <property type="component" value="Unassembled WGS sequence"/>
</dbReference>
<dbReference type="Gene3D" id="3.50.50.60">
    <property type="entry name" value="FAD/NAD(P)-binding domain"/>
    <property type="match status" value="1"/>
</dbReference>
<dbReference type="InterPro" id="IPR011992">
    <property type="entry name" value="EF-hand-dom_pair"/>
</dbReference>
<protein>
    <submittedName>
        <fullName evidence="8">Uncharacterized protein</fullName>
    </submittedName>
</protein>
<dbReference type="GO" id="GO:0032432">
    <property type="term" value="C:actin filament bundle"/>
    <property type="evidence" value="ECO:0007669"/>
    <property type="project" value="TreeGrafter"/>
</dbReference>
<gene>
    <name evidence="8" type="ORF">M514_18819</name>
</gene>
<evidence type="ECO:0000256" key="3">
    <source>
        <dbReference type="ARBA" id="ARBA00022837"/>
    </source>
</evidence>
<evidence type="ECO:0000256" key="4">
    <source>
        <dbReference type="ARBA" id="ARBA00022946"/>
    </source>
</evidence>
<feature type="domain" description="Calponin-homology (CH)" evidence="6">
    <location>
        <begin position="479"/>
        <end position="585"/>
    </location>
</feature>
<dbReference type="PROSITE" id="PS50021">
    <property type="entry name" value="CH"/>
    <property type="match status" value="4"/>
</dbReference>
<dbReference type="GO" id="GO:0050660">
    <property type="term" value="F:flavin adenine dinucleotide binding"/>
    <property type="evidence" value="ECO:0007669"/>
    <property type="project" value="InterPro"/>
</dbReference>
<dbReference type="CDD" id="cd00051">
    <property type="entry name" value="EFh"/>
    <property type="match status" value="1"/>
</dbReference>
<dbReference type="InterPro" id="IPR036872">
    <property type="entry name" value="CH_dom_sf"/>
</dbReference>
<dbReference type="FunFam" id="1.10.418.10:FF:000031">
    <property type="entry name" value="Fimbrin-2 like"/>
    <property type="match status" value="1"/>
</dbReference>
<dbReference type="FunFam" id="1.10.418.10:FF:000010">
    <property type="entry name" value="Plastin-3 isoform 1"/>
    <property type="match status" value="1"/>
</dbReference>
<keyword evidence="4" id="KW-0809">Transit peptide</keyword>
<evidence type="ECO:0000256" key="5">
    <source>
        <dbReference type="ARBA" id="ARBA00023203"/>
    </source>
</evidence>
<dbReference type="Pfam" id="PF05199">
    <property type="entry name" value="GMC_oxred_C"/>
    <property type="match status" value="1"/>
</dbReference>
<dbReference type="PANTHER" id="PTHR19961:SF18">
    <property type="entry name" value="FI19014P1"/>
    <property type="match status" value="1"/>
</dbReference>
<proteinExistence type="predicted"/>
<feature type="domain" description="Calponin-homology (CH)" evidence="6">
    <location>
        <begin position="604"/>
        <end position="712"/>
    </location>
</feature>
<evidence type="ECO:0000256" key="2">
    <source>
        <dbReference type="ARBA" id="ARBA00022737"/>
    </source>
</evidence>
<dbReference type="Gene3D" id="1.10.418.10">
    <property type="entry name" value="Calponin-like domain"/>
    <property type="match status" value="4"/>
</dbReference>
<dbReference type="Pfam" id="PF00307">
    <property type="entry name" value="CH"/>
    <property type="match status" value="4"/>
</dbReference>
<dbReference type="PROSITE" id="PS00018">
    <property type="entry name" value="EF_HAND_1"/>
    <property type="match status" value="1"/>
</dbReference>
<dbReference type="CDD" id="cd21292">
    <property type="entry name" value="CH_PLS_rpt1"/>
    <property type="match status" value="1"/>
</dbReference>
<dbReference type="FunFam" id="1.10.238.10:FF:000263">
    <property type="entry name" value="plastin-1 isoform X2"/>
    <property type="match status" value="1"/>
</dbReference>
<dbReference type="SMART" id="SM00033">
    <property type="entry name" value="CH"/>
    <property type="match status" value="4"/>
</dbReference>
<reference evidence="8" key="1">
    <citation type="journal article" date="2014" name="Nat. Genet.">
        <title>Genome and transcriptome of the porcine whipworm Trichuris suis.</title>
        <authorList>
            <person name="Jex A.R."/>
            <person name="Nejsum P."/>
            <person name="Schwarz E.M."/>
            <person name="Hu L."/>
            <person name="Young N.D."/>
            <person name="Hall R.S."/>
            <person name="Korhonen P.K."/>
            <person name="Liao S."/>
            <person name="Thamsborg S."/>
            <person name="Xia J."/>
            <person name="Xu P."/>
            <person name="Wang S."/>
            <person name="Scheerlinck J.P."/>
            <person name="Hofmann A."/>
            <person name="Sternberg P.W."/>
            <person name="Wang J."/>
            <person name="Gasser R.B."/>
        </authorList>
    </citation>
    <scope>NUCLEOTIDE SEQUENCE [LARGE SCALE GENOMIC DNA]</scope>
    <source>
        <strain evidence="8">DCEP-RM93F</strain>
    </source>
</reference>
<keyword evidence="2" id="KW-0677">Repeat</keyword>
<dbReference type="GO" id="GO:0016614">
    <property type="term" value="F:oxidoreductase activity, acting on CH-OH group of donors"/>
    <property type="evidence" value="ECO:0007669"/>
    <property type="project" value="InterPro"/>
</dbReference>
<evidence type="ECO:0000259" key="7">
    <source>
        <dbReference type="PROSITE" id="PS50222"/>
    </source>
</evidence>
<dbReference type="FunFam" id="1.10.418.10:FF:000042">
    <property type="entry name" value="Fimbrin, putative"/>
    <property type="match status" value="1"/>
</dbReference>
<name>A0A085NHS0_9BILA</name>
<dbReference type="PROSITE" id="PS00019">
    <property type="entry name" value="ACTININ_1"/>
    <property type="match status" value="1"/>
</dbReference>
<dbReference type="Gene3D" id="1.10.238.10">
    <property type="entry name" value="EF-hand"/>
    <property type="match status" value="1"/>
</dbReference>
<dbReference type="InterPro" id="IPR001715">
    <property type="entry name" value="CH_dom"/>
</dbReference>
<dbReference type="GO" id="GO:0051639">
    <property type="term" value="P:actin filament network formation"/>
    <property type="evidence" value="ECO:0007669"/>
    <property type="project" value="TreeGrafter"/>
</dbReference>
<evidence type="ECO:0000313" key="8">
    <source>
        <dbReference type="EMBL" id="KFD69016.1"/>
    </source>
</evidence>
<dbReference type="GO" id="GO:0051015">
    <property type="term" value="F:actin filament binding"/>
    <property type="evidence" value="ECO:0007669"/>
    <property type="project" value="InterPro"/>
</dbReference>
<dbReference type="PANTHER" id="PTHR19961">
    <property type="entry name" value="FIMBRIN/PLASTIN"/>
    <property type="match status" value="1"/>
</dbReference>